<evidence type="ECO:0000256" key="1">
    <source>
        <dbReference type="SAM" id="MobiDB-lite"/>
    </source>
</evidence>
<name>A0A8H6ZYU8_PLEOS</name>
<dbReference type="PANTHER" id="PTHR42791:SF1">
    <property type="entry name" value="N-ACETYLTRANSFERASE DOMAIN-CONTAINING PROTEIN"/>
    <property type="match status" value="1"/>
</dbReference>
<evidence type="ECO:0000313" key="4">
    <source>
        <dbReference type="Proteomes" id="UP000623687"/>
    </source>
</evidence>
<dbReference type="Pfam" id="PF13673">
    <property type="entry name" value="Acetyltransf_10"/>
    <property type="match status" value="1"/>
</dbReference>
<dbReference type="EMBL" id="JACETU010000003">
    <property type="protein sequence ID" value="KAF7432934.1"/>
    <property type="molecule type" value="Genomic_DNA"/>
</dbReference>
<dbReference type="SUPFAM" id="SSF55729">
    <property type="entry name" value="Acyl-CoA N-acyltransferases (Nat)"/>
    <property type="match status" value="2"/>
</dbReference>
<feature type="domain" description="N-acetyltransferase" evidence="2">
    <location>
        <begin position="315"/>
        <end position="454"/>
    </location>
</feature>
<accession>A0A8H6ZYU8</accession>
<dbReference type="PANTHER" id="PTHR42791">
    <property type="entry name" value="GNAT FAMILY ACETYLTRANSFERASE"/>
    <property type="match status" value="1"/>
</dbReference>
<evidence type="ECO:0000259" key="2">
    <source>
        <dbReference type="PROSITE" id="PS51186"/>
    </source>
</evidence>
<feature type="compositionally biased region" description="Basic and acidic residues" evidence="1">
    <location>
        <begin position="1"/>
        <end position="11"/>
    </location>
</feature>
<organism evidence="3 4">
    <name type="scientific">Pleurotus ostreatus</name>
    <name type="common">Oyster mushroom</name>
    <name type="synonym">White-rot fungus</name>
    <dbReference type="NCBI Taxonomy" id="5322"/>
    <lineage>
        <taxon>Eukaryota</taxon>
        <taxon>Fungi</taxon>
        <taxon>Dikarya</taxon>
        <taxon>Basidiomycota</taxon>
        <taxon>Agaricomycotina</taxon>
        <taxon>Agaricomycetes</taxon>
        <taxon>Agaricomycetidae</taxon>
        <taxon>Agaricales</taxon>
        <taxon>Pleurotineae</taxon>
        <taxon>Pleurotaceae</taxon>
        <taxon>Pleurotus</taxon>
    </lineage>
</organism>
<protein>
    <recommendedName>
        <fullName evidence="2">N-acetyltransferase domain-containing protein</fullName>
    </recommendedName>
</protein>
<dbReference type="Gene3D" id="3.40.630.30">
    <property type="match status" value="2"/>
</dbReference>
<keyword evidence="4" id="KW-1185">Reference proteome</keyword>
<dbReference type="GeneID" id="59374696"/>
<dbReference type="RefSeq" id="XP_036632961.1">
    <property type="nucleotide sequence ID" value="XM_036774459.1"/>
</dbReference>
<dbReference type="Pfam" id="PF13508">
    <property type="entry name" value="Acetyltransf_7"/>
    <property type="match status" value="1"/>
</dbReference>
<dbReference type="GO" id="GO:0016747">
    <property type="term" value="F:acyltransferase activity, transferring groups other than amino-acyl groups"/>
    <property type="evidence" value="ECO:0007669"/>
    <property type="project" value="InterPro"/>
</dbReference>
<dbReference type="OrthoDB" id="2744543at2759"/>
<feature type="domain" description="N-acetyltransferase" evidence="2">
    <location>
        <begin position="91"/>
        <end position="233"/>
    </location>
</feature>
<dbReference type="PROSITE" id="PS51186">
    <property type="entry name" value="GNAT"/>
    <property type="match status" value="2"/>
</dbReference>
<dbReference type="InterPro" id="IPR000182">
    <property type="entry name" value="GNAT_dom"/>
</dbReference>
<dbReference type="InterPro" id="IPR016181">
    <property type="entry name" value="Acyl_CoA_acyltransferase"/>
</dbReference>
<dbReference type="AlphaFoldDB" id="A0A8H6ZYU8"/>
<proteinExistence type="predicted"/>
<dbReference type="Proteomes" id="UP000623687">
    <property type="component" value="Unassembled WGS sequence"/>
</dbReference>
<sequence>MSNENMDEKKQAQPKRAPRITEMKSRDIPTAVESWRLAFENDPLRGYMLDGKKPSRGWQFVEDLYMRWFLIVWRRRKIMLTVEHGQSYVIVTTPELREPGTIIDRILDWTIAATTWTWGLLRSAELKKRRREVLGKITSATESIYGDRVKDMVHIDGLATRPQSQGRGYAGALLDTVTAKADAASQATYLESSNVANTGFYESHGFITVGEIVCGDDNPAWKEPPVVVKLMVREHGWLAAGTIVFRPQSPQPAFRYLTVNMTNENMDEKKQEPPRRPPHITEMQFRDILTSIRSWRLAFKNDPLRSQSYVIATSPKLREPTTIVDRVLDWTVSVMSWTLSSMRSAEIKKRRKEFLGKITSATERVYGDRVKNMYHIDSLATSPQSQGRGYAGALLDAVTAKADAASQATYLESSNVANTGFYESHGFRIVGEIVCGDVNPAWKESPVVVKLMVREHEGS</sequence>
<feature type="region of interest" description="Disordered" evidence="1">
    <location>
        <begin position="1"/>
        <end position="23"/>
    </location>
</feature>
<evidence type="ECO:0000313" key="3">
    <source>
        <dbReference type="EMBL" id="KAF7432934.1"/>
    </source>
</evidence>
<dbReference type="CDD" id="cd04301">
    <property type="entry name" value="NAT_SF"/>
    <property type="match status" value="2"/>
</dbReference>
<dbReference type="VEuPathDB" id="FungiDB:PC9H_004878"/>
<gene>
    <name evidence="3" type="ORF">PC9H_004878</name>
</gene>
<comment type="caution">
    <text evidence="3">The sequence shown here is derived from an EMBL/GenBank/DDBJ whole genome shotgun (WGS) entry which is preliminary data.</text>
</comment>
<dbReference type="InterPro" id="IPR052523">
    <property type="entry name" value="Trichothecene_AcTrans"/>
</dbReference>
<reference evidence="3" key="1">
    <citation type="submission" date="2019-07" db="EMBL/GenBank/DDBJ databases">
        <authorList>
            <person name="Palmer J.M."/>
        </authorList>
    </citation>
    <scope>NUCLEOTIDE SEQUENCE</scope>
    <source>
        <strain evidence="3">PC9</strain>
    </source>
</reference>